<protein>
    <submittedName>
        <fullName evidence="3">Uncharacterized protein</fullName>
    </submittedName>
</protein>
<dbReference type="EMBL" id="ADBJ01000008">
    <property type="protein sequence ID" value="EFA84990.1"/>
    <property type="molecule type" value="Genomic_DNA"/>
</dbReference>
<dbReference type="AlphaFoldDB" id="D3B116"/>
<name>D3B116_HETP5</name>
<dbReference type="Gene3D" id="1.25.40.10">
    <property type="entry name" value="Tetratricopeptide repeat domain"/>
    <property type="match status" value="1"/>
</dbReference>
<sequence>MCEFELDNKCLRTIMQKFESKNIICSTKKQQSIIINIRNNIIDLATTTTTTTTSTSNTTNPNSGYIYGQPSTDNFNNNNNNNNDSGFCKLPSIKHTIERLNKLNSISLSRKAVLQELFDYWKNDEKKIVLITGIINRKSDIDGLDVSILKIQKIRPNEPIADSPPSDSLLHYLSKLQLEARCPLVEFNHNLCKEFTYFQPGSTMKALIQSIDLDNEEIILTLDSSIFINKSLEYFKHFQLGIFQSNSDDFVSSFELNTILENDKQLTNPWSYANMLQSLGLSESDSTFLPRDLSSTTKQLDYKSLRDHQNYEWARDMVVKGIEYAKKGQFDRALDLYYSALEADKDHSDAYVALGAAYANTAKYDRALSNFKKALELVPNDKNAEKYYNATLQRKLQEDKIEEDKRIEKQRLIIEKEKEREREKKKERELNEMISTEKLKNMLMNIDEKKKKDDKHKSKEKRDRDRDRDRDREKDKDKDKDKYKSKDKDRDRDRDRKRDKDRDRDRSNSRSRERERGRDRKRDKDRDRSNSRSRSRDRDRKYKDKDRDRDRDRSNSRSRDNKRSKY</sequence>
<dbReference type="InterPro" id="IPR039190">
    <property type="entry name" value="TTC14"/>
</dbReference>
<dbReference type="PROSITE" id="PS50293">
    <property type="entry name" value="TPR_REGION"/>
    <property type="match status" value="1"/>
</dbReference>
<dbReference type="InParanoid" id="D3B116"/>
<evidence type="ECO:0000313" key="3">
    <source>
        <dbReference type="EMBL" id="EFA84990.1"/>
    </source>
</evidence>
<dbReference type="SMART" id="SM00028">
    <property type="entry name" value="TPR"/>
    <property type="match status" value="2"/>
</dbReference>
<dbReference type="PANTHER" id="PTHR23184:SF9">
    <property type="entry name" value="TETRATRICOPEPTIDE REPEAT PROTEIN 14"/>
    <property type="match status" value="1"/>
</dbReference>
<accession>D3B116</accession>
<dbReference type="STRING" id="670386.D3B116"/>
<dbReference type="PANTHER" id="PTHR23184">
    <property type="entry name" value="TETRATRICOPEPTIDE REPEAT PROTEIN 14"/>
    <property type="match status" value="1"/>
</dbReference>
<feature type="region of interest" description="Disordered" evidence="2">
    <location>
        <begin position="432"/>
        <end position="566"/>
    </location>
</feature>
<reference evidence="3 4" key="1">
    <citation type="journal article" date="2011" name="Genome Res.">
        <title>Phylogeny-wide analysis of social amoeba genomes highlights ancient origins for complex intercellular communication.</title>
        <authorList>
            <person name="Heidel A.J."/>
            <person name="Lawal H.M."/>
            <person name="Felder M."/>
            <person name="Schilde C."/>
            <person name="Helps N.R."/>
            <person name="Tunggal B."/>
            <person name="Rivero F."/>
            <person name="John U."/>
            <person name="Schleicher M."/>
            <person name="Eichinger L."/>
            <person name="Platzer M."/>
            <person name="Noegel A.A."/>
            <person name="Schaap P."/>
            <person name="Gloeckner G."/>
        </authorList>
    </citation>
    <scope>NUCLEOTIDE SEQUENCE [LARGE SCALE GENOMIC DNA]</scope>
    <source>
        <strain evidence="4">ATCC 26659 / Pp 5 / PN500</strain>
    </source>
</reference>
<dbReference type="FunCoup" id="D3B116">
    <property type="interactions" value="169"/>
</dbReference>
<dbReference type="SUPFAM" id="SSF48452">
    <property type="entry name" value="TPR-like"/>
    <property type="match status" value="1"/>
</dbReference>
<evidence type="ECO:0000313" key="4">
    <source>
        <dbReference type="Proteomes" id="UP000001396"/>
    </source>
</evidence>
<organism evidence="3 4">
    <name type="scientific">Heterostelium pallidum (strain ATCC 26659 / Pp 5 / PN500)</name>
    <name type="common">Cellular slime mold</name>
    <name type="synonym">Polysphondylium pallidum</name>
    <dbReference type="NCBI Taxonomy" id="670386"/>
    <lineage>
        <taxon>Eukaryota</taxon>
        <taxon>Amoebozoa</taxon>
        <taxon>Evosea</taxon>
        <taxon>Eumycetozoa</taxon>
        <taxon>Dictyostelia</taxon>
        <taxon>Acytosteliales</taxon>
        <taxon>Acytosteliaceae</taxon>
        <taxon>Heterostelium</taxon>
    </lineage>
</organism>
<comment type="caution">
    <text evidence="3">The sequence shown here is derived from an EMBL/GenBank/DDBJ whole genome shotgun (WGS) entry which is preliminary data.</text>
</comment>
<feature type="repeat" description="TPR" evidence="1">
    <location>
        <begin position="348"/>
        <end position="381"/>
    </location>
</feature>
<dbReference type="InterPro" id="IPR011990">
    <property type="entry name" value="TPR-like_helical_dom_sf"/>
</dbReference>
<dbReference type="Proteomes" id="UP000001396">
    <property type="component" value="Unassembled WGS sequence"/>
</dbReference>
<feature type="repeat" description="TPR" evidence="1">
    <location>
        <begin position="314"/>
        <end position="347"/>
    </location>
</feature>
<dbReference type="GeneID" id="31357510"/>
<keyword evidence="4" id="KW-1185">Reference proteome</keyword>
<dbReference type="OMA" id="SECLAMF"/>
<proteinExistence type="predicted"/>
<evidence type="ECO:0000256" key="1">
    <source>
        <dbReference type="PROSITE-ProRule" id="PRU00339"/>
    </source>
</evidence>
<keyword evidence="1" id="KW-0802">TPR repeat</keyword>
<dbReference type="RefSeq" id="XP_020437100.1">
    <property type="nucleotide sequence ID" value="XM_020572983.1"/>
</dbReference>
<gene>
    <name evidence="3" type="ORF">PPL_01984</name>
</gene>
<dbReference type="InterPro" id="IPR019734">
    <property type="entry name" value="TPR_rpt"/>
</dbReference>
<evidence type="ECO:0000256" key="2">
    <source>
        <dbReference type="SAM" id="MobiDB-lite"/>
    </source>
</evidence>
<dbReference type="PROSITE" id="PS50005">
    <property type="entry name" value="TPR"/>
    <property type="match status" value="2"/>
</dbReference>
<dbReference type="Pfam" id="PF14559">
    <property type="entry name" value="TPR_19"/>
    <property type="match status" value="1"/>
</dbReference>